<keyword evidence="14" id="KW-0675">Receptor</keyword>
<organism evidence="17 18">
    <name type="scientific">Ustilago trichophora</name>
    <dbReference type="NCBI Taxonomy" id="86804"/>
    <lineage>
        <taxon>Eukaryota</taxon>
        <taxon>Fungi</taxon>
        <taxon>Dikarya</taxon>
        <taxon>Basidiomycota</taxon>
        <taxon>Ustilaginomycotina</taxon>
        <taxon>Ustilaginomycetes</taxon>
        <taxon>Ustilaginales</taxon>
        <taxon>Ustilaginaceae</taxon>
        <taxon>Ustilago</taxon>
    </lineage>
</organism>
<dbReference type="GO" id="GO:0003677">
    <property type="term" value="F:DNA binding"/>
    <property type="evidence" value="ECO:0007669"/>
    <property type="project" value="UniProtKB-KW"/>
</dbReference>
<feature type="region of interest" description="Disordered" evidence="15">
    <location>
        <begin position="267"/>
        <end position="297"/>
    </location>
</feature>
<evidence type="ECO:0000313" key="17">
    <source>
        <dbReference type="EMBL" id="SPO26611.1"/>
    </source>
</evidence>
<keyword evidence="12" id="KW-0010">Activator</keyword>
<dbReference type="InterPro" id="IPR000014">
    <property type="entry name" value="PAS"/>
</dbReference>
<evidence type="ECO:0000256" key="4">
    <source>
        <dbReference type="ARBA" id="ARBA00022643"/>
    </source>
</evidence>
<dbReference type="PANTHER" id="PTHR47429">
    <property type="entry name" value="PROTEIN TWIN LOV 1"/>
    <property type="match status" value="1"/>
</dbReference>
<dbReference type="InterPro" id="IPR013767">
    <property type="entry name" value="PAS_fold"/>
</dbReference>
<dbReference type="CDD" id="cd00130">
    <property type="entry name" value="PAS"/>
    <property type="match status" value="2"/>
</dbReference>
<evidence type="ECO:0000256" key="15">
    <source>
        <dbReference type="SAM" id="MobiDB-lite"/>
    </source>
</evidence>
<feature type="domain" description="PAS" evidence="16">
    <location>
        <begin position="621"/>
        <end position="691"/>
    </location>
</feature>
<name>A0A5C3EAG8_9BASI</name>
<dbReference type="NCBIfam" id="TIGR00229">
    <property type="entry name" value="sensory_box"/>
    <property type="match status" value="1"/>
</dbReference>
<feature type="compositionally biased region" description="Low complexity" evidence="15">
    <location>
        <begin position="1065"/>
        <end position="1082"/>
    </location>
</feature>
<dbReference type="PANTHER" id="PTHR47429:SF7">
    <property type="entry name" value="GATA-FACTOR"/>
    <property type="match status" value="1"/>
</dbReference>
<evidence type="ECO:0000256" key="1">
    <source>
        <dbReference type="ARBA" id="ARBA00022543"/>
    </source>
</evidence>
<feature type="region of interest" description="Disordered" evidence="15">
    <location>
        <begin position="155"/>
        <end position="193"/>
    </location>
</feature>
<dbReference type="OrthoDB" id="447251at2759"/>
<keyword evidence="1" id="KW-0600">Photoreceptor protein</keyword>
<feature type="region of interest" description="Disordered" evidence="15">
    <location>
        <begin position="1034"/>
        <end position="1110"/>
    </location>
</feature>
<feature type="region of interest" description="Disordered" evidence="15">
    <location>
        <begin position="964"/>
        <end position="1001"/>
    </location>
</feature>
<evidence type="ECO:0000256" key="9">
    <source>
        <dbReference type="ARBA" id="ARBA00022991"/>
    </source>
</evidence>
<dbReference type="GO" id="GO:0006355">
    <property type="term" value="P:regulation of DNA-templated transcription"/>
    <property type="evidence" value="ECO:0007669"/>
    <property type="project" value="InterPro"/>
</dbReference>
<feature type="region of interest" description="Disordered" evidence="15">
    <location>
        <begin position="338"/>
        <end position="380"/>
    </location>
</feature>
<protein>
    <submittedName>
        <fullName evidence="17">Related to white collar 1 protein</fullName>
    </submittedName>
</protein>
<dbReference type="Pfam" id="PF13426">
    <property type="entry name" value="PAS_9"/>
    <property type="match status" value="1"/>
</dbReference>
<dbReference type="InterPro" id="IPR001610">
    <property type="entry name" value="PAC"/>
</dbReference>
<dbReference type="InterPro" id="IPR035965">
    <property type="entry name" value="PAS-like_dom_sf"/>
</dbReference>
<keyword evidence="8" id="KW-0862">Zinc</keyword>
<evidence type="ECO:0000256" key="7">
    <source>
        <dbReference type="ARBA" id="ARBA00022771"/>
    </source>
</evidence>
<dbReference type="Proteomes" id="UP000324022">
    <property type="component" value="Unassembled WGS sequence"/>
</dbReference>
<keyword evidence="9" id="KW-0157">Chromophore</keyword>
<evidence type="ECO:0000256" key="3">
    <source>
        <dbReference type="ARBA" id="ARBA00022630"/>
    </source>
</evidence>
<keyword evidence="7" id="KW-0863">Zinc-finger</keyword>
<dbReference type="FunFam" id="3.30.450.20:FF:000064">
    <property type="entry name" value="Vivid PAS protein VVD"/>
    <property type="match status" value="1"/>
</dbReference>
<feature type="compositionally biased region" description="Low complexity" evidence="15">
    <location>
        <begin position="1035"/>
        <end position="1054"/>
    </location>
</feature>
<dbReference type="FunFam" id="3.30.450.20:FF:000092">
    <property type="entry name" value="Related to white collar 1 protein"/>
    <property type="match status" value="1"/>
</dbReference>
<evidence type="ECO:0000256" key="11">
    <source>
        <dbReference type="ARBA" id="ARBA00023125"/>
    </source>
</evidence>
<keyword evidence="5" id="KW-0479">Metal-binding</keyword>
<evidence type="ECO:0000256" key="12">
    <source>
        <dbReference type="ARBA" id="ARBA00023159"/>
    </source>
</evidence>
<dbReference type="GO" id="GO:0008270">
    <property type="term" value="F:zinc ion binding"/>
    <property type="evidence" value="ECO:0007669"/>
    <property type="project" value="UniProtKB-KW"/>
</dbReference>
<feature type="compositionally biased region" description="Polar residues" evidence="15">
    <location>
        <begin position="225"/>
        <end position="234"/>
    </location>
</feature>
<keyword evidence="4" id="KW-0288">FMN</keyword>
<keyword evidence="10" id="KW-0805">Transcription regulation</keyword>
<dbReference type="SMART" id="SM00086">
    <property type="entry name" value="PAC"/>
    <property type="match status" value="2"/>
</dbReference>
<keyword evidence="13" id="KW-0804">Transcription</keyword>
<feature type="compositionally biased region" description="Polar residues" evidence="15">
    <location>
        <begin position="319"/>
        <end position="330"/>
    </location>
</feature>
<feature type="region of interest" description="Disordered" evidence="15">
    <location>
        <begin position="216"/>
        <end position="251"/>
    </location>
</feature>
<evidence type="ECO:0000256" key="10">
    <source>
        <dbReference type="ARBA" id="ARBA00023015"/>
    </source>
</evidence>
<feature type="compositionally biased region" description="Low complexity" evidence="15">
    <location>
        <begin position="338"/>
        <end position="355"/>
    </location>
</feature>
<keyword evidence="6" id="KW-0677">Repeat</keyword>
<reference evidence="17 18" key="1">
    <citation type="submission" date="2018-03" db="EMBL/GenBank/DDBJ databases">
        <authorList>
            <person name="Guldener U."/>
        </authorList>
    </citation>
    <scope>NUCLEOTIDE SEQUENCE [LARGE SCALE GENOMIC DNA]</scope>
    <source>
        <strain evidence="17 18">NBRC100155</strain>
    </source>
</reference>
<proteinExistence type="predicted"/>
<accession>A0A5C3EAG8</accession>
<evidence type="ECO:0000256" key="13">
    <source>
        <dbReference type="ARBA" id="ARBA00023163"/>
    </source>
</evidence>
<dbReference type="Gene3D" id="3.30.450.20">
    <property type="entry name" value="PAS domain"/>
    <property type="match status" value="2"/>
</dbReference>
<evidence type="ECO:0000259" key="16">
    <source>
        <dbReference type="PROSITE" id="PS50112"/>
    </source>
</evidence>
<feature type="region of interest" description="Disordered" evidence="15">
    <location>
        <begin position="311"/>
        <end position="330"/>
    </location>
</feature>
<dbReference type="SUPFAM" id="SSF55785">
    <property type="entry name" value="PYP-like sensor domain (PAS domain)"/>
    <property type="match status" value="2"/>
</dbReference>
<keyword evidence="2" id="KW-0716">Sensory transduction</keyword>
<feature type="domain" description="PAS" evidence="16">
    <location>
        <begin position="453"/>
        <end position="475"/>
    </location>
</feature>
<dbReference type="EMBL" id="OOIN01000015">
    <property type="protein sequence ID" value="SPO26611.1"/>
    <property type="molecule type" value="Genomic_DNA"/>
</dbReference>
<keyword evidence="18" id="KW-1185">Reference proteome</keyword>
<evidence type="ECO:0000313" key="18">
    <source>
        <dbReference type="Proteomes" id="UP000324022"/>
    </source>
</evidence>
<evidence type="ECO:0000256" key="2">
    <source>
        <dbReference type="ARBA" id="ARBA00022606"/>
    </source>
</evidence>
<dbReference type="SMART" id="SM00091">
    <property type="entry name" value="PAS"/>
    <property type="match status" value="3"/>
</dbReference>
<feature type="compositionally biased region" description="Low complexity" evidence="15">
    <location>
        <begin position="1089"/>
        <end position="1110"/>
    </location>
</feature>
<gene>
    <name evidence="17" type="ORF">UTRI_03902_B</name>
</gene>
<evidence type="ECO:0000256" key="8">
    <source>
        <dbReference type="ARBA" id="ARBA00022833"/>
    </source>
</evidence>
<dbReference type="Pfam" id="PF00989">
    <property type="entry name" value="PAS"/>
    <property type="match status" value="1"/>
</dbReference>
<dbReference type="AlphaFoldDB" id="A0A5C3EAG8"/>
<dbReference type="GO" id="GO:0005634">
    <property type="term" value="C:nucleus"/>
    <property type="evidence" value="ECO:0007669"/>
    <property type="project" value="TreeGrafter"/>
</dbReference>
<dbReference type="GO" id="GO:0009881">
    <property type="term" value="F:photoreceptor activity"/>
    <property type="evidence" value="ECO:0007669"/>
    <property type="project" value="UniProtKB-KW"/>
</dbReference>
<keyword evidence="3" id="KW-0285">Flavoprotein</keyword>
<dbReference type="PROSITE" id="PS50112">
    <property type="entry name" value="PAS"/>
    <property type="match status" value="2"/>
</dbReference>
<sequence length="1110" mass="116990">MADTFDFDAFISSPSQAEVANPISSTNPLTTTTTTTTITATTDNLGNPIATNGSTQVGGDASLLGPNGDMVSSFSDQGMDGGLDGANLITNGGLDMMGGSTLMSQSNSLMYGSNYGESFGNDLMDSWDMSNAAVAANAAPSFDFGNVTSSEHVANANGNGNGLIPPSQLQNGHMPMSMPSAQENGVTDSGVKGARDMTASYRDQIAAHHTQLMSTSIAPGPNGVGSRSTSSIPRVSTFKRNPPPMHRGITGITAPNAAKANLSLQERRRLSRQAAKQGAANMMPPQQGFPLTPQTAAAQAVSGFTPVAGRGAKRGLNADNGQISASPQQAMPLTSRSVSFMNDSSGSSVSSSSLSPQKMLDSRSNSFMQTGGAAAGNGSANGLDAPSSVYQGNFNTSSGEAVPTSNKYSSSGVDVLGILSKAITRSNPSIALGPVDLSCSFAISDARHPEQPLIYASETFCHLTGYTLHEILGKNCRFLQTPGVPLEAGAERQHTDNRAVEHLKRHLTGFRECQASLINYRKDGSPFINLVTVVPVSWSDPSQVDFLVGFQVDLVEQPGAILERKEDGSYLVNYRSVNDPPPSAILGSEEMIKDADAEASKQAAIAADILDLIHGVGPCDAKQWSRVLLENSHDLIYVLSLKGTFLYVSPSIERILGYSAEEVIGKSISEFCHPSDVVPVFRELKDSTSNASIAAAASRNLRTEGIANPLTKGGGGQAGPRVNLIFRMRHKHDGHRWIESTGKLHLEQGKGRKVVISSGRPRPVYNLAWEHVRRGAESAQPSFWAKLSIDGIFLSTTGPIAEVLNCDSKDVFGRHVLEVTNYEAAPSLLQALRSSQAMSVSHLMGDGVRNTTPVFSSFYPSSAAAGPALPTVFVHVQRASAESSWMIPNVAYPKGGPQPAFDATGTSVDSLTSVFAELSTYRSSSWVFEMHQLKNVNRRLKDEIRALRRQSRDHFAAGVQGLPANGVKLSTPQSPTLIGGRRRSGHVDAPPFGNGQGMVVPHIQAPSPIKRRPDHGHGHRQHLRPSATLAYLHAGSSTDRGSSSSSGSEISPFGERAPNDRRSGSGDASDETAATTTTASGDTSDKDGSNNGSNTGSGSESRRGSGSAKA</sequence>
<evidence type="ECO:0000256" key="6">
    <source>
        <dbReference type="ARBA" id="ARBA00022737"/>
    </source>
</evidence>
<evidence type="ECO:0000256" key="14">
    <source>
        <dbReference type="ARBA" id="ARBA00023170"/>
    </source>
</evidence>
<keyword evidence="11" id="KW-0238">DNA-binding</keyword>
<evidence type="ECO:0000256" key="5">
    <source>
        <dbReference type="ARBA" id="ARBA00022723"/>
    </source>
</evidence>